<proteinExistence type="predicted"/>
<keyword evidence="2" id="KW-1185">Reference proteome</keyword>
<comment type="caution">
    <text evidence="1">The sequence shown here is derived from an EMBL/GenBank/DDBJ whole genome shotgun (WGS) entry which is preliminary data.</text>
</comment>
<dbReference type="RefSeq" id="WP_008058569.1">
    <property type="nucleotide sequence ID" value="NZ_AFHG01000029.1"/>
</dbReference>
<name>F5R8A9_METUF</name>
<dbReference type="EMBL" id="AFHG01000029">
    <property type="protein sequence ID" value="EGK73367.1"/>
    <property type="molecule type" value="Genomic_DNA"/>
</dbReference>
<reference evidence="1 2" key="1">
    <citation type="journal article" date="2011" name="J. Bacteriol.">
        <title>Genome sequence of Methyloversatilis universalis FAM5T, a methylotrophic representative of the order Rhodocyclales.</title>
        <authorList>
            <person name="Kittichotirat W."/>
            <person name="Good N.M."/>
            <person name="Hall R."/>
            <person name="Bringel F."/>
            <person name="Lajus A."/>
            <person name="Medigue C."/>
            <person name="Smalley N.E."/>
            <person name="Beck D."/>
            <person name="Bumgarner R."/>
            <person name="Vuilleumier S."/>
            <person name="Kalyuzhnaya M.G."/>
        </authorList>
    </citation>
    <scope>NUCLEOTIDE SEQUENCE [LARGE SCALE GENOMIC DNA]</scope>
    <source>
        <strain evidence="2">ATCC BAA-1314 / JCM 13912 / FAM5</strain>
    </source>
</reference>
<organism evidence="1 2">
    <name type="scientific">Methyloversatilis universalis (strain ATCC BAA-1314 / DSM 25237 / JCM 13912 / CCUG 52030 / FAM5)</name>
    <dbReference type="NCBI Taxonomy" id="1000565"/>
    <lineage>
        <taxon>Bacteria</taxon>
        <taxon>Pseudomonadati</taxon>
        <taxon>Pseudomonadota</taxon>
        <taxon>Betaproteobacteria</taxon>
        <taxon>Nitrosomonadales</taxon>
        <taxon>Sterolibacteriaceae</taxon>
        <taxon>Methyloversatilis</taxon>
    </lineage>
</organism>
<dbReference type="STRING" id="1000565.METUNv1_00545"/>
<dbReference type="InterPro" id="IPR045622">
    <property type="entry name" value="DUF6441"/>
</dbReference>
<dbReference type="OrthoDB" id="6057361at2"/>
<dbReference type="AlphaFoldDB" id="F5R8A9"/>
<protein>
    <submittedName>
        <fullName evidence="1">Uncharacterized protein</fullName>
    </submittedName>
</protein>
<gene>
    <name evidence="1" type="ORF">METUNv1_00545</name>
</gene>
<dbReference type="Proteomes" id="UP000005019">
    <property type="component" value="Unassembled WGS sequence"/>
</dbReference>
<dbReference type="Pfam" id="PF20039">
    <property type="entry name" value="DUF6441"/>
    <property type="match status" value="1"/>
</dbReference>
<dbReference type="eggNOG" id="ENOG502Z8FM">
    <property type="taxonomic scope" value="Bacteria"/>
</dbReference>
<evidence type="ECO:0000313" key="1">
    <source>
        <dbReference type="EMBL" id="EGK73367.1"/>
    </source>
</evidence>
<accession>F5R8A9</accession>
<sequence length="214" mass="23321">MKVGLTTAGVLSAASRAAWSREVTGGAREKVAAVMRRRGPAIARAAQQNARSALKGNKAWRSFRARVYADKPGRMPALKVGSRIPWLGTHETGATISGRLLIPLIRVGPKRFRRILSELNRAGNAYWVKGRSGLPVLMAENLPEQYRVLSRFRSAERKAQRAAGGTGRLKRGQDIPIATLVPRVTLRRRLRFADTVRAAVPALAAEITAALTRG</sequence>
<evidence type="ECO:0000313" key="2">
    <source>
        <dbReference type="Proteomes" id="UP000005019"/>
    </source>
</evidence>